<dbReference type="Pfam" id="PF00004">
    <property type="entry name" value="AAA"/>
    <property type="match status" value="2"/>
</dbReference>
<dbReference type="PROSITE" id="PS00674">
    <property type="entry name" value="AAA"/>
    <property type="match status" value="1"/>
</dbReference>
<gene>
    <name evidence="7" type="ORF">CWI36_0264p0020</name>
</gene>
<organism evidence="7 8">
    <name type="scientific">Hamiltosporidium magnivora</name>
    <dbReference type="NCBI Taxonomy" id="148818"/>
    <lineage>
        <taxon>Eukaryota</taxon>
        <taxon>Fungi</taxon>
        <taxon>Fungi incertae sedis</taxon>
        <taxon>Microsporidia</taxon>
        <taxon>Dubosqiidae</taxon>
        <taxon>Hamiltosporidium</taxon>
    </lineage>
</organism>
<evidence type="ECO:0000256" key="1">
    <source>
        <dbReference type="ARBA" id="ARBA00006914"/>
    </source>
</evidence>
<keyword evidence="3 5" id="KW-0547">Nucleotide-binding</keyword>
<keyword evidence="7" id="KW-0132">Cell division</keyword>
<dbReference type="STRING" id="148818.A0A4Q9LI99"/>
<keyword evidence="4 5" id="KW-0067">ATP-binding</keyword>
<evidence type="ECO:0000313" key="8">
    <source>
        <dbReference type="Proteomes" id="UP000291404"/>
    </source>
</evidence>
<dbReference type="InterPro" id="IPR003593">
    <property type="entry name" value="AAA+_ATPase"/>
</dbReference>
<keyword evidence="8" id="KW-1185">Reference proteome</keyword>
<feature type="domain" description="AAA+ ATPase" evidence="6">
    <location>
        <begin position="63"/>
        <end position="174"/>
    </location>
</feature>
<sequence>MLHTKKDNNTLIRNKILSEHLKKTTIPTSHPFFCDLKSFHYLKPQVNEFLEASLMTNKSDIDVPRSLLFYGPSGVGKSYLVNSISSQYNLPIYNLNIETSKDVSDMFKKAAFCPNSLIFIDSLHLVTENRLTILQKIRENISLMNTGIVICTSHTKNEDLKNIFDYEIMVRIPTEEERREIICDLIKEIKPDLNNSLLNDIAKRTPGFVPGDLKRLFRRSIAKSIAEKTELNYEIIDLSLKEMRKETSAVTFDDVGALEEVKSELQMSIILPSQYPHKFKRLGINRPSGVLLYGPPGCGKTMLAKAVSNLSHCNFISVKGPELISKYVGDSEKEIRDLFYSAKMQSPCVIFFDEIDSLCLKRGNNEFTSRIVNQILTLMDGLEDRGEVYIIGATNRINSIDSALLRPGRFDKIIEVPMPNKEEGYDIFKKCLKDVPIESFDIKDLELYGLSGAEICGVVREAAMLCLKDNFDVEDLKIGIEYFNRALSSIKRKRNLDLDDKK</sequence>
<evidence type="ECO:0000256" key="4">
    <source>
        <dbReference type="ARBA" id="ARBA00022840"/>
    </source>
</evidence>
<evidence type="ECO:0000313" key="7">
    <source>
        <dbReference type="EMBL" id="TBU07516.1"/>
    </source>
</evidence>
<dbReference type="Proteomes" id="UP000291404">
    <property type="component" value="Unassembled WGS sequence"/>
</dbReference>
<dbReference type="GO" id="GO:0003723">
    <property type="term" value="F:RNA binding"/>
    <property type="evidence" value="ECO:0007669"/>
    <property type="project" value="TreeGrafter"/>
</dbReference>
<reference evidence="7 8" key="1">
    <citation type="submission" date="2017-12" db="EMBL/GenBank/DDBJ databases">
        <authorList>
            <person name="Pombert J.-F."/>
            <person name="Haag K.L."/>
            <person name="Ebert D."/>
        </authorList>
    </citation>
    <scope>NUCLEOTIDE SEQUENCE [LARGE SCALE GENOMIC DNA]</scope>
    <source>
        <strain evidence="7">BE-OM-2</strain>
    </source>
</reference>
<comment type="caution">
    <text evidence="7">The sequence shown here is derived from an EMBL/GenBank/DDBJ whole genome shotgun (WGS) entry which is preliminary data.</text>
</comment>
<name>A0A4Q9LI99_9MICR</name>
<accession>A0A4Q9LI99</accession>
<dbReference type="GO" id="GO:0005634">
    <property type="term" value="C:nucleus"/>
    <property type="evidence" value="ECO:0007669"/>
    <property type="project" value="TreeGrafter"/>
</dbReference>
<dbReference type="InterPro" id="IPR050168">
    <property type="entry name" value="AAA_ATPase_domain"/>
</dbReference>
<dbReference type="VEuPathDB" id="MicrosporidiaDB:CWI39_0480p0010"/>
<protein>
    <submittedName>
        <fullName evidence="7">Cell division cycle 48 ATPase</fullName>
    </submittedName>
</protein>
<evidence type="ECO:0000256" key="5">
    <source>
        <dbReference type="RuleBase" id="RU003651"/>
    </source>
</evidence>
<dbReference type="VEuPathDB" id="MicrosporidiaDB:CWI36_0264p0020"/>
<evidence type="ECO:0000256" key="3">
    <source>
        <dbReference type="ARBA" id="ARBA00022741"/>
    </source>
</evidence>
<dbReference type="Gene3D" id="3.40.50.300">
    <property type="entry name" value="P-loop containing nucleotide triphosphate hydrolases"/>
    <property type="match status" value="2"/>
</dbReference>
<comment type="similarity">
    <text evidence="1 5">Belongs to the AAA ATPase family.</text>
</comment>
<dbReference type="InterPro" id="IPR027417">
    <property type="entry name" value="P-loop_NTPase"/>
</dbReference>
<dbReference type="FunFam" id="3.40.50.300:FF:000018">
    <property type="entry name" value="Cell division control 48"/>
    <property type="match status" value="1"/>
</dbReference>
<dbReference type="InterPro" id="IPR003960">
    <property type="entry name" value="ATPase_AAA_CS"/>
</dbReference>
<dbReference type="PANTHER" id="PTHR23077">
    <property type="entry name" value="AAA-FAMILY ATPASE"/>
    <property type="match status" value="1"/>
</dbReference>
<dbReference type="EMBL" id="PITI01000264">
    <property type="protein sequence ID" value="TBU07516.1"/>
    <property type="molecule type" value="Genomic_DNA"/>
</dbReference>
<dbReference type="SUPFAM" id="SSF52540">
    <property type="entry name" value="P-loop containing nucleoside triphosphate hydrolases"/>
    <property type="match status" value="2"/>
</dbReference>
<proteinExistence type="inferred from homology"/>
<evidence type="ECO:0000259" key="6">
    <source>
        <dbReference type="SMART" id="SM00382"/>
    </source>
</evidence>
<dbReference type="Gene3D" id="1.10.8.60">
    <property type="match status" value="2"/>
</dbReference>
<keyword evidence="2" id="KW-0677">Repeat</keyword>
<evidence type="ECO:0000256" key="2">
    <source>
        <dbReference type="ARBA" id="ARBA00022737"/>
    </source>
</evidence>
<dbReference type="VEuPathDB" id="MicrosporidiaDB:CWI39_0480p0020"/>
<dbReference type="PANTHER" id="PTHR23077:SF171">
    <property type="entry name" value="NUCLEAR VALOSIN-CONTAINING PROTEIN-LIKE"/>
    <property type="match status" value="1"/>
</dbReference>
<dbReference type="InterPro" id="IPR003959">
    <property type="entry name" value="ATPase_AAA_core"/>
</dbReference>
<dbReference type="GO" id="GO:0042254">
    <property type="term" value="P:ribosome biogenesis"/>
    <property type="evidence" value="ECO:0007669"/>
    <property type="project" value="TreeGrafter"/>
</dbReference>
<keyword evidence="7" id="KW-0131">Cell cycle</keyword>
<feature type="domain" description="AAA+ ATPase" evidence="6">
    <location>
        <begin position="286"/>
        <end position="420"/>
    </location>
</feature>
<dbReference type="GO" id="GO:0016887">
    <property type="term" value="F:ATP hydrolysis activity"/>
    <property type="evidence" value="ECO:0007669"/>
    <property type="project" value="InterPro"/>
</dbReference>
<dbReference type="AlphaFoldDB" id="A0A4Q9LI99"/>
<dbReference type="SMART" id="SM00382">
    <property type="entry name" value="AAA"/>
    <property type="match status" value="2"/>
</dbReference>
<dbReference type="GO" id="GO:0005524">
    <property type="term" value="F:ATP binding"/>
    <property type="evidence" value="ECO:0007669"/>
    <property type="project" value="UniProtKB-KW"/>
</dbReference>
<dbReference type="GO" id="GO:0051301">
    <property type="term" value="P:cell division"/>
    <property type="evidence" value="ECO:0007669"/>
    <property type="project" value="UniProtKB-KW"/>
</dbReference>
<dbReference type="GO" id="GO:1990275">
    <property type="term" value="F:preribosome binding"/>
    <property type="evidence" value="ECO:0007669"/>
    <property type="project" value="TreeGrafter"/>
</dbReference>